<evidence type="ECO:0000313" key="2">
    <source>
        <dbReference type="EMBL" id="TBU32768.1"/>
    </source>
</evidence>
<name>A0A4Q9MZ82_9APHY</name>
<accession>A0A4Q9MZ82</accession>
<feature type="compositionally biased region" description="Basic and acidic residues" evidence="1">
    <location>
        <begin position="67"/>
        <end position="95"/>
    </location>
</feature>
<organism evidence="2">
    <name type="scientific">Dichomitus squalens</name>
    <dbReference type="NCBI Taxonomy" id="114155"/>
    <lineage>
        <taxon>Eukaryota</taxon>
        <taxon>Fungi</taxon>
        <taxon>Dikarya</taxon>
        <taxon>Basidiomycota</taxon>
        <taxon>Agaricomycotina</taxon>
        <taxon>Agaricomycetes</taxon>
        <taxon>Polyporales</taxon>
        <taxon>Polyporaceae</taxon>
        <taxon>Dichomitus</taxon>
    </lineage>
</organism>
<feature type="compositionally biased region" description="Basic residues" evidence="1">
    <location>
        <begin position="1"/>
        <end position="11"/>
    </location>
</feature>
<proteinExistence type="predicted"/>
<sequence length="272" mass="30239">MSSTKRPRRHSPGSNEEPSADRYAQRLPRSPRPSRNDHNMGRDDSSSRGRLDVDDRWRMNNSTNRYSYDRRDDQRRGGDSHDARDGEGWTRHGYNDVRYSPSAARRLGRPLHVFSTLLRRMLWGGHQHAVEMTVQAATVAHRKTTVIQLVILATMTIGKMIGERRTPESTRGTAVGSLCGRPRGRRVGVMSLRGASLAMVSPPIGRIVLGSRLRRGILPAMKECLAPRPVSGATTQGAKRSQKIRAIRREAAITSSSRLSRKSAVGATMIAN</sequence>
<feature type="compositionally biased region" description="Basic and acidic residues" evidence="1">
    <location>
        <begin position="34"/>
        <end position="58"/>
    </location>
</feature>
<protein>
    <submittedName>
        <fullName evidence="2">Uncharacterized protein</fullName>
    </submittedName>
</protein>
<dbReference type="EMBL" id="ML143393">
    <property type="protein sequence ID" value="TBU32768.1"/>
    <property type="molecule type" value="Genomic_DNA"/>
</dbReference>
<feature type="region of interest" description="Disordered" evidence="1">
    <location>
        <begin position="1"/>
        <end position="96"/>
    </location>
</feature>
<evidence type="ECO:0000256" key="1">
    <source>
        <dbReference type="SAM" id="MobiDB-lite"/>
    </source>
</evidence>
<dbReference type="Proteomes" id="UP000292957">
    <property type="component" value="Unassembled WGS sequence"/>
</dbReference>
<dbReference type="AlphaFoldDB" id="A0A4Q9MZ82"/>
<reference evidence="2" key="1">
    <citation type="submission" date="2019-01" db="EMBL/GenBank/DDBJ databases">
        <title>Draft genome sequences of three monokaryotic isolates of the white-rot basidiomycete fungus Dichomitus squalens.</title>
        <authorList>
            <consortium name="DOE Joint Genome Institute"/>
            <person name="Lopez S.C."/>
            <person name="Andreopoulos B."/>
            <person name="Pangilinan J."/>
            <person name="Lipzen A."/>
            <person name="Riley R."/>
            <person name="Ahrendt S."/>
            <person name="Ng V."/>
            <person name="Barry K."/>
            <person name="Daum C."/>
            <person name="Grigoriev I.V."/>
            <person name="Hilden K.S."/>
            <person name="Makela M.R."/>
            <person name="de Vries R.P."/>
        </authorList>
    </citation>
    <scope>NUCLEOTIDE SEQUENCE [LARGE SCALE GENOMIC DNA]</scope>
    <source>
        <strain evidence="2">OM18370.1</strain>
    </source>
</reference>
<gene>
    <name evidence="2" type="ORF">BD311DRAFT_509979</name>
</gene>
<dbReference type="OrthoDB" id="2757395at2759"/>